<keyword evidence="2" id="KW-1185">Reference proteome</keyword>
<evidence type="ECO:0000313" key="2">
    <source>
        <dbReference type="Proteomes" id="UP000075920"/>
    </source>
</evidence>
<name>A0A182WN68_9DIPT</name>
<proteinExistence type="predicted"/>
<dbReference type="VEuPathDB" id="VectorBase:AMIN014167"/>
<reference evidence="2" key="1">
    <citation type="submission" date="2013-03" db="EMBL/GenBank/DDBJ databases">
        <title>The Genome Sequence of Anopheles minimus MINIMUS1.</title>
        <authorList>
            <consortium name="The Broad Institute Genomics Platform"/>
            <person name="Neafsey D.E."/>
            <person name="Walton C."/>
            <person name="Walker B."/>
            <person name="Young S.K."/>
            <person name="Zeng Q."/>
            <person name="Gargeya S."/>
            <person name="Fitzgerald M."/>
            <person name="Haas B."/>
            <person name="Abouelleil A."/>
            <person name="Allen A.W."/>
            <person name="Alvarado L."/>
            <person name="Arachchi H.M."/>
            <person name="Berlin A.M."/>
            <person name="Chapman S.B."/>
            <person name="Gainer-Dewar J."/>
            <person name="Goldberg J."/>
            <person name="Griggs A."/>
            <person name="Gujja S."/>
            <person name="Hansen M."/>
            <person name="Howarth C."/>
            <person name="Imamovic A."/>
            <person name="Ireland A."/>
            <person name="Larimer J."/>
            <person name="McCowan C."/>
            <person name="Murphy C."/>
            <person name="Pearson M."/>
            <person name="Poon T.W."/>
            <person name="Priest M."/>
            <person name="Roberts A."/>
            <person name="Saif S."/>
            <person name="Shea T."/>
            <person name="Sisk P."/>
            <person name="Sykes S."/>
            <person name="Wortman J."/>
            <person name="Nusbaum C."/>
            <person name="Birren B."/>
        </authorList>
    </citation>
    <scope>NUCLEOTIDE SEQUENCE [LARGE SCALE GENOMIC DNA]</scope>
    <source>
        <strain evidence="2">MINIMUS1</strain>
    </source>
</reference>
<evidence type="ECO:0000313" key="1">
    <source>
        <dbReference type="EnsemblMetazoa" id="AMIN014167-PA"/>
    </source>
</evidence>
<organism evidence="1 2">
    <name type="scientific">Anopheles minimus</name>
    <dbReference type="NCBI Taxonomy" id="112268"/>
    <lineage>
        <taxon>Eukaryota</taxon>
        <taxon>Metazoa</taxon>
        <taxon>Ecdysozoa</taxon>
        <taxon>Arthropoda</taxon>
        <taxon>Hexapoda</taxon>
        <taxon>Insecta</taxon>
        <taxon>Pterygota</taxon>
        <taxon>Neoptera</taxon>
        <taxon>Endopterygota</taxon>
        <taxon>Diptera</taxon>
        <taxon>Nematocera</taxon>
        <taxon>Culicoidea</taxon>
        <taxon>Culicidae</taxon>
        <taxon>Anophelinae</taxon>
        <taxon>Anopheles</taxon>
    </lineage>
</organism>
<dbReference type="EnsemblMetazoa" id="AMIN014167-RA">
    <property type="protein sequence ID" value="AMIN014167-PA"/>
    <property type="gene ID" value="AMIN014167"/>
</dbReference>
<dbReference type="AlphaFoldDB" id="A0A182WN68"/>
<accession>A0A182WN68</accession>
<sequence length="119" mass="14228">MEAKTINAKRPGEIAIPTRLIMEMNNVYKRAKVYALCLFLEANSPFTVQQGSTLRLHLRAYKQQLIHRTPNKLNCALQTWKKIVHIQALELSRFIQGFERFRTKCQYIVWWNLEIHFYF</sequence>
<reference evidence="1" key="2">
    <citation type="submission" date="2020-05" db="UniProtKB">
        <authorList>
            <consortium name="EnsemblMetazoa"/>
        </authorList>
    </citation>
    <scope>IDENTIFICATION</scope>
    <source>
        <strain evidence="1">MINIMUS1</strain>
    </source>
</reference>
<protein>
    <submittedName>
        <fullName evidence="1">Uncharacterized protein</fullName>
    </submittedName>
</protein>
<dbReference type="Proteomes" id="UP000075920">
    <property type="component" value="Unassembled WGS sequence"/>
</dbReference>